<dbReference type="AlphaFoldDB" id="A0A0V1B9I0"/>
<evidence type="ECO:0000313" key="2">
    <source>
        <dbReference type="Proteomes" id="UP000054776"/>
    </source>
</evidence>
<organism evidence="1 2">
    <name type="scientific">Trichinella spiralis</name>
    <name type="common">Trichina worm</name>
    <dbReference type="NCBI Taxonomy" id="6334"/>
    <lineage>
        <taxon>Eukaryota</taxon>
        <taxon>Metazoa</taxon>
        <taxon>Ecdysozoa</taxon>
        <taxon>Nematoda</taxon>
        <taxon>Enoplea</taxon>
        <taxon>Dorylaimia</taxon>
        <taxon>Trichinellida</taxon>
        <taxon>Trichinellidae</taxon>
        <taxon>Trichinella</taxon>
    </lineage>
</organism>
<dbReference type="EMBL" id="JYDH01000079">
    <property type="protein sequence ID" value="KRY33636.1"/>
    <property type="molecule type" value="Genomic_DNA"/>
</dbReference>
<proteinExistence type="predicted"/>
<reference evidence="1 2" key="1">
    <citation type="submission" date="2015-01" db="EMBL/GenBank/DDBJ databases">
        <title>Evolution of Trichinella species and genotypes.</title>
        <authorList>
            <person name="Korhonen P.K."/>
            <person name="Edoardo P."/>
            <person name="Giuseppe L.R."/>
            <person name="Gasser R.B."/>
        </authorList>
    </citation>
    <scope>NUCLEOTIDE SEQUENCE [LARGE SCALE GENOMIC DNA]</scope>
    <source>
        <strain evidence="1">ISS3</strain>
    </source>
</reference>
<accession>A0A0V1B9I0</accession>
<sequence length="111" mass="12883">MRILPELSSNRLTSIQIIFEKKVFDNFEISWSLALLFFSASKCNTFSMSVDRNAGILFSFWQQYLDECAVENTADMLVAAFQLCLNDSILHRVSSKTAQYLWIKWPLKLPH</sequence>
<comment type="caution">
    <text evidence="1">The sequence shown here is derived from an EMBL/GenBank/DDBJ whole genome shotgun (WGS) entry which is preliminary data.</text>
</comment>
<name>A0A0V1B9I0_TRISP</name>
<dbReference type="InParanoid" id="A0A0V1B9I0"/>
<gene>
    <name evidence="1" type="ORF">T01_9771</name>
</gene>
<dbReference type="Proteomes" id="UP000054776">
    <property type="component" value="Unassembled WGS sequence"/>
</dbReference>
<evidence type="ECO:0000313" key="1">
    <source>
        <dbReference type="EMBL" id="KRY33636.1"/>
    </source>
</evidence>
<keyword evidence="2" id="KW-1185">Reference proteome</keyword>
<protein>
    <submittedName>
        <fullName evidence="1">Uncharacterized protein</fullName>
    </submittedName>
</protein>